<evidence type="ECO:0000256" key="1">
    <source>
        <dbReference type="ARBA" id="ARBA00023235"/>
    </source>
</evidence>
<dbReference type="InterPro" id="IPR042092">
    <property type="entry name" value="PsdUridine_s_RsuA/RluB/E/F_cat"/>
</dbReference>
<dbReference type="InterPro" id="IPR002942">
    <property type="entry name" value="S4_RNA-bd"/>
</dbReference>
<dbReference type="PANTHER" id="PTHR47683:SF2">
    <property type="entry name" value="RNA-BINDING S4 DOMAIN-CONTAINING PROTEIN"/>
    <property type="match status" value="1"/>
</dbReference>
<dbReference type="InterPro" id="IPR020103">
    <property type="entry name" value="PsdUridine_synth_cat_dom_sf"/>
</dbReference>
<dbReference type="Gene3D" id="3.10.290.10">
    <property type="entry name" value="RNA-binding S4 domain"/>
    <property type="match status" value="1"/>
</dbReference>
<dbReference type="EMBL" id="LT969435">
    <property type="protein sequence ID" value="SOV16442.1"/>
    <property type="molecule type" value="Genomic_DNA"/>
</dbReference>
<dbReference type="InterPro" id="IPR050343">
    <property type="entry name" value="RsuA_PseudoU_synthase"/>
</dbReference>
<evidence type="ECO:0000259" key="3">
    <source>
        <dbReference type="SMART" id="SM00363"/>
    </source>
</evidence>
<organism evidence="4 5">
    <name type="scientific">Plasmodium gaboni</name>
    <dbReference type="NCBI Taxonomy" id="647221"/>
    <lineage>
        <taxon>Eukaryota</taxon>
        <taxon>Sar</taxon>
        <taxon>Alveolata</taxon>
        <taxon>Apicomplexa</taxon>
        <taxon>Aconoidasida</taxon>
        <taxon>Haemosporida</taxon>
        <taxon>Plasmodiidae</taxon>
        <taxon>Plasmodium</taxon>
        <taxon>Plasmodium (Laverania)</taxon>
    </lineage>
</organism>
<feature type="domain" description="RNA-binding S4" evidence="3">
    <location>
        <begin position="13"/>
        <end position="70"/>
    </location>
</feature>
<accession>A0ABY1UQI9</accession>
<dbReference type="PROSITE" id="PS50889">
    <property type="entry name" value="S4"/>
    <property type="match status" value="1"/>
</dbReference>
<evidence type="ECO:0000256" key="2">
    <source>
        <dbReference type="PROSITE-ProRule" id="PRU00182"/>
    </source>
</evidence>
<dbReference type="Proteomes" id="UP000831156">
    <property type="component" value="Chromosome 12"/>
</dbReference>
<dbReference type="Gene3D" id="3.30.70.1560">
    <property type="entry name" value="Alpha-L RNA-binding motif"/>
    <property type="match status" value="1"/>
</dbReference>
<dbReference type="SMART" id="SM00363">
    <property type="entry name" value="S4"/>
    <property type="match status" value="1"/>
</dbReference>
<dbReference type="CDD" id="cd00165">
    <property type="entry name" value="S4"/>
    <property type="match status" value="1"/>
</dbReference>
<keyword evidence="1" id="KW-0413">Isomerase</keyword>
<keyword evidence="5" id="KW-1185">Reference proteome</keyword>
<dbReference type="InterPro" id="IPR036986">
    <property type="entry name" value="S4_RNA-bd_sf"/>
</dbReference>
<proteinExistence type="predicted"/>
<sequence>MFPSVQLKKTILLRLSKILSLSSVTSRSKAQELIKNGDIKVNDQVINKNVLIDVNSKIQVKDKTIKVDISTKLWGIYKPKNIFCNTEKDYIYEEKIHFNKMIEEKKLIDTHNNNNNNNENNNENNNVLGVYNKYLNEEENYKVLSSCNKMKHINSDNNLLSINSYKYNNLIEKRKKNKEKNVFVSELRKIPSTCKNTNIITYNKLNMNIYDYIKKQNMLYEKKNQITNYIPEHLIIINSLNSSSEGLLLLTNDGDFANNLKDIKNNILTTYLIKVQENLCIDQIKLLNKGCIINNQHIYPINIDIIKSKHTSKWIKFTYVEKSHNDLHYLFSKYNITIRKCKRFSFGPYKYSDINTQFLMPLKIHSTFHSFITTHKSKLILSHPKGNIIKQKNQNKFLFINDYLKNSLVQDRHDIIK</sequence>
<protein>
    <submittedName>
        <fullName evidence="4">RNA pseudouridylate synthase, putative</fullName>
    </submittedName>
</protein>
<dbReference type="Gene3D" id="3.30.70.580">
    <property type="entry name" value="Pseudouridine synthase I, catalytic domain, N-terminal subdomain"/>
    <property type="match status" value="1"/>
</dbReference>
<name>A0ABY1UQI9_9APIC</name>
<dbReference type="Pfam" id="PF01479">
    <property type="entry name" value="S4"/>
    <property type="match status" value="1"/>
</dbReference>
<dbReference type="InterPro" id="IPR020094">
    <property type="entry name" value="TruA/RsuA/RluB/E/F_N"/>
</dbReference>
<dbReference type="SUPFAM" id="SSF55120">
    <property type="entry name" value="Pseudouridine synthase"/>
    <property type="match status" value="1"/>
</dbReference>
<evidence type="ECO:0000313" key="4">
    <source>
        <dbReference type="EMBL" id="SOV16442.1"/>
    </source>
</evidence>
<dbReference type="SUPFAM" id="SSF55174">
    <property type="entry name" value="Alpha-L RNA-binding motif"/>
    <property type="match status" value="1"/>
</dbReference>
<gene>
    <name evidence="4" type="ORF">PGABG01_1227300</name>
</gene>
<keyword evidence="2" id="KW-0694">RNA-binding</keyword>
<evidence type="ECO:0000313" key="5">
    <source>
        <dbReference type="Proteomes" id="UP000831156"/>
    </source>
</evidence>
<reference evidence="4" key="1">
    <citation type="submission" date="2016-09" db="EMBL/GenBank/DDBJ databases">
        <authorList>
            <consortium name="Pathogen Informatics"/>
            <person name="Sun Q."/>
            <person name="Inoue M."/>
        </authorList>
    </citation>
    <scope>NUCLEOTIDE SEQUENCE</scope>
</reference>
<dbReference type="PANTHER" id="PTHR47683">
    <property type="entry name" value="PSEUDOURIDINE SYNTHASE FAMILY PROTEIN-RELATED"/>
    <property type="match status" value="1"/>
</dbReference>